<feature type="compositionally biased region" description="Gly residues" evidence="1">
    <location>
        <begin position="9"/>
        <end position="21"/>
    </location>
</feature>
<evidence type="ECO:0008006" key="4">
    <source>
        <dbReference type="Google" id="ProtNLM"/>
    </source>
</evidence>
<accession>A0ABN1TTF3</accession>
<proteinExistence type="predicted"/>
<dbReference type="InterPro" id="IPR025984">
    <property type="entry name" value="DCTPP"/>
</dbReference>
<feature type="region of interest" description="Disordered" evidence="1">
    <location>
        <begin position="134"/>
        <end position="203"/>
    </location>
</feature>
<evidence type="ECO:0000313" key="3">
    <source>
        <dbReference type="Proteomes" id="UP001499987"/>
    </source>
</evidence>
<feature type="compositionally biased region" description="Low complexity" evidence="1">
    <location>
        <begin position="151"/>
        <end position="196"/>
    </location>
</feature>
<dbReference type="Proteomes" id="UP001499987">
    <property type="component" value="Unassembled WGS sequence"/>
</dbReference>
<dbReference type="Pfam" id="PF12643">
    <property type="entry name" value="MazG-like"/>
    <property type="match status" value="1"/>
</dbReference>
<dbReference type="PANTHER" id="PTHR46523">
    <property type="entry name" value="DCTP PYROPHOSPHATASE 1"/>
    <property type="match status" value="1"/>
</dbReference>
<comment type="caution">
    <text evidence="2">The sequence shown here is derived from an EMBL/GenBank/DDBJ whole genome shotgun (WGS) entry which is preliminary data.</text>
</comment>
<dbReference type="EMBL" id="BAAALD010000056">
    <property type="protein sequence ID" value="GAA1102218.1"/>
    <property type="molecule type" value="Genomic_DNA"/>
</dbReference>
<evidence type="ECO:0000256" key="1">
    <source>
        <dbReference type="SAM" id="MobiDB-lite"/>
    </source>
</evidence>
<dbReference type="PANTHER" id="PTHR46523:SF1">
    <property type="entry name" value="DCTP PYROPHOSPHATASE 1"/>
    <property type="match status" value="1"/>
</dbReference>
<dbReference type="InterPro" id="IPR052555">
    <property type="entry name" value="dCTP_Pyrophosphatase"/>
</dbReference>
<dbReference type="Gene3D" id="1.10.287.1080">
    <property type="entry name" value="MazG-like"/>
    <property type="match status" value="1"/>
</dbReference>
<gene>
    <name evidence="2" type="ORF">GCM10009663_51040</name>
</gene>
<keyword evidence="3" id="KW-1185">Reference proteome</keyword>
<dbReference type="SUPFAM" id="SSF101386">
    <property type="entry name" value="all-alpha NTP pyrophosphatases"/>
    <property type="match status" value="1"/>
</dbReference>
<organism evidence="2 3">
    <name type="scientific">Kitasatospora arboriphila</name>
    <dbReference type="NCBI Taxonomy" id="258052"/>
    <lineage>
        <taxon>Bacteria</taxon>
        <taxon>Bacillati</taxon>
        <taxon>Actinomycetota</taxon>
        <taxon>Actinomycetes</taxon>
        <taxon>Kitasatosporales</taxon>
        <taxon>Streptomycetaceae</taxon>
        <taxon>Kitasatospora</taxon>
    </lineage>
</organism>
<dbReference type="CDD" id="cd11537">
    <property type="entry name" value="NTP-PPase_RS21-C6_like"/>
    <property type="match status" value="1"/>
</dbReference>
<name>A0ABN1TTF3_9ACTN</name>
<evidence type="ECO:0000313" key="2">
    <source>
        <dbReference type="EMBL" id="GAA1102218.1"/>
    </source>
</evidence>
<feature type="region of interest" description="Disordered" evidence="1">
    <location>
        <begin position="1"/>
        <end position="34"/>
    </location>
</feature>
<reference evidence="2 3" key="1">
    <citation type="journal article" date="2019" name="Int. J. Syst. Evol. Microbiol.">
        <title>The Global Catalogue of Microorganisms (GCM) 10K type strain sequencing project: providing services to taxonomists for standard genome sequencing and annotation.</title>
        <authorList>
            <consortium name="The Broad Institute Genomics Platform"/>
            <consortium name="The Broad Institute Genome Sequencing Center for Infectious Disease"/>
            <person name="Wu L."/>
            <person name="Ma J."/>
        </authorList>
    </citation>
    <scope>NUCLEOTIDE SEQUENCE [LARGE SCALE GENOMIC DNA]</scope>
    <source>
        <strain evidence="2 3">JCM 13002</strain>
    </source>
</reference>
<protein>
    <recommendedName>
        <fullName evidence="4">Nucleotide pyrophosphohydrolase</fullName>
    </recommendedName>
</protein>
<sequence length="203" mass="20470">MTDNDKPSGPGGSHPGRGGSGRPAPEPGPAPGEDALVRLSRRLDAFAAARSWQPYHTPKNLAAALSVEAGELLEIFQWLTPEQADAVMAEPDRAHRVRDEVADVLAYLLQFCSVVGVDPAEALAAKIERNEERFPVPGRSPAAGEGVASRPPSAGGKPLSAGAGSPSGASESLPAGGESPSGASESPSAGAGSSGDSSDDRTG</sequence>